<dbReference type="SUPFAM" id="SSF53850">
    <property type="entry name" value="Periplasmic binding protein-like II"/>
    <property type="match status" value="1"/>
</dbReference>
<evidence type="ECO:0000313" key="7">
    <source>
        <dbReference type="EMBL" id="RGW50053.1"/>
    </source>
</evidence>
<evidence type="ECO:0000256" key="2">
    <source>
        <dbReference type="ARBA" id="ARBA00023015"/>
    </source>
</evidence>
<proteinExistence type="inferred from homology"/>
<dbReference type="InterPro" id="IPR005119">
    <property type="entry name" value="LysR_subst-bd"/>
</dbReference>
<evidence type="ECO:0000313" key="8">
    <source>
        <dbReference type="Proteomes" id="UP000261324"/>
    </source>
</evidence>
<dbReference type="Gene3D" id="3.40.190.290">
    <property type="match status" value="1"/>
</dbReference>
<dbReference type="EMBL" id="QSAJ01000043">
    <property type="protein sequence ID" value="RGW50053.1"/>
    <property type="molecule type" value="Genomic_DNA"/>
</dbReference>
<dbReference type="Proteomes" id="UP000261324">
    <property type="component" value="Unassembled WGS sequence"/>
</dbReference>
<keyword evidence="2" id="KW-0805">Transcription regulation</keyword>
<dbReference type="CDD" id="cd05466">
    <property type="entry name" value="PBP2_LTTR_substrate"/>
    <property type="match status" value="1"/>
</dbReference>
<evidence type="ECO:0000313" key="9">
    <source>
        <dbReference type="Proteomes" id="UP000266376"/>
    </source>
</evidence>
<keyword evidence="4" id="KW-0804">Transcription</keyword>
<dbReference type="Gene3D" id="1.10.10.10">
    <property type="entry name" value="Winged helix-like DNA-binding domain superfamily/Winged helix DNA-binding domain"/>
    <property type="match status" value="1"/>
</dbReference>
<dbReference type="Pfam" id="PF03466">
    <property type="entry name" value="LysR_substrate"/>
    <property type="match status" value="1"/>
</dbReference>
<feature type="domain" description="HTH lysR-type" evidence="5">
    <location>
        <begin position="1"/>
        <end position="58"/>
    </location>
</feature>
<dbReference type="PANTHER" id="PTHR30419:SF28">
    <property type="entry name" value="HTH-TYPE TRANSCRIPTIONAL REGULATOR BSDA"/>
    <property type="match status" value="1"/>
</dbReference>
<evidence type="ECO:0000313" key="6">
    <source>
        <dbReference type="EMBL" id="RGK85818.1"/>
    </source>
</evidence>
<keyword evidence="3" id="KW-0238">DNA-binding</keyword>
<dbReference type="GO" id="GO:0003700">
    <property type="term" value="F:DNA-binding transcription factor activity"/>
    <property type="evidence" value="ECO:0007669"/>
    <property type="project" value="InterPro"/>
</dbReference>
<name>A0A395XLY1_9FIRM</name>
<accession>A0A395XLY1</accession>
<dbReference type="InterPro" id="IPR000847">
    <property type="entry name" value="LysR_HTH_N"/>
</dbReference>
<reference evidence="8 9" key="1">
    <citation type="submission" date="2018-08" db="EMBL/GenBank/DDBJ databases">
        <title>A genome reference for cultivated species of the human gut microbiota.</title>
        <authorList>
            <person name="Zou Y."/>
            <person name="Xue W."/>
            <person name="Luo G."/>
        </authorList>
    </citation>
    <scope>NUCLEOTIDE SEQUENCE [LARGE SCALE GENOMIC DNA]</scope>
    <source>
        <strain evidence="7 9">AF12-11</strain>
        <strain evidence="6 8">TF09-3</strain>
    </source>
</reference>
<dbReference type="RefSeq" id="WP_117658662.1">
    <property type="nucleotide sequence ID" value="NZ_CP173381.1"/>
</dbReference>
<dbReference type="FunFam" id="1.10.10.10:FF:000001">
    <property type="entry name" value="LysR family transcriptional regulator"/>
    <property type="match status" value="1"/>
</dbReference>
<organism evidence="7 9">
    <name type="scientific">Dorea formicigenerans</name>
    <dbReference type="NCBI Taxonomy" id="39486"/>
    <lineage>
        <taxon>Bacteria</taxon>
        <taxon>Bacillati</taxon>
        <taxon>Bacillota</taxon>
        <taxon>Clostridia</taxon>
        <taxon>Lachnospirales</taxon>
        <taxon>Lachnospiraceae</taxon>
        <taxon>Dorea</taxon>
    </lineage>
</organism>
<dbReference type="PRINTS" id="PR00039">
    <property type="entry name" value="HTHLYSR"/>
</dbReference>
<comment type="similarity">
    <text evidence="1">Belongs to the LysR transcriptional regulatory family.</text>
</comment>
<dbReference type="Proteomes" id="UP000266376">
    <property type="component" value="Unassembled WGS sequence"/>
</dbReference>
<dbReference type="InterPro" id="IPR036390">
    <property type="entry name" value="WH_DNA-bd_sf"/>
</dbReference>
<dbReference type="GO" id="GO:0005829">
    <property type="term" value="C:cytosol"/>
    <property type="evidence" value="ECO:0007669"/>
    <property type="project" value="TreeGrafter"/>
</dbReference>
<evidence type="ECO:0000259" key="5">
    <source>
        <dbReference type="PROSITE" id="PS50931"/>
    </source>
</evidence>
<dbReference type="InterPro" id="IPR036388">
    <property type="entry name" value="WH-like_DNA-bd_sf"/>
</dbReference>
<protein>
    <submittedName>
        <fullName evidence="7">LysR family transcriptional regulator</fullName>
    </submittedName>
</protein>
<evidence type="ECO:0000256" key="3">
    <source>
        <dbReference type="ARBA" id="ARBA00023125"/>
    </source>
</evidence>
<dbReference type="PROSITE" id="PS50931">
    <property type="entry name" value="HTH_LYSR"/>
    <property type="match status" value="1"/>
</dbReference>
<dbReference type="PANTHER" id="PTHR30419">
    <property type="entry name" value="HTH-TYPE TRANSCRIPTIONAL REGULATOR YBHD"/>
    <property type="match status" value="1"/>
</dbReference>
<dbReference type="AlphaFoldDB" id="A0A395XLY1"/>
<gene>
    <name evidence="7" type="ORF">DWV67_13635</name>
    <name evidence="6" type="ORF">DXC93_01725</name>
</gene>
<dbReference type="EMBL" id="QSRA01000002">
    <property type="protein sequence ID" value="RGK85818.1"/>
    <property type="molecule type" value="Genomic_DNA"/>
</dbReference>
<dbReference type="InterPro" id="IPR050950">
    <property type="entry name" value="HTH-type_LysR_regulators"/>
</dbReference>
<dbReference type="GO" id="GO:0003677">
    <property type="term" value="F:DNA binding"/>
    <property type="evidence" value="ECO:0007669"/>
    <property type="project" value="UniProtKB-KW"/>
</dbReference>
<evidence type="ECO:0000256" key="1">
    <source>
        <dbReference type="ARBA" id="ARBA00009437"/>
    </source>
</evidence>
<sequence>MELRQLEYFRQIADTHSFNEAARHLNMSQPPLSYQIHQLEEELGVQLFERTSKGVILTNAGEVLYERAGNLLDYADSAKLEVTKAGKKRVLRIGMTSTTTAVMMPFISTFAKKYPDVNFEVRDGSTYTLYSYLMDGIIDISVARTPLQLNKVNSFTLCSEPMIAVSNFSANHQSSNAVPVTNNTATNSNSKMLSSKIIQLNDLSKHPLILYRRYERLILDTFHAKNLDPEIFCLCDDAKSALLWAKDGLATAIFPKSMQSLCTGLRIYEIDEPTLITQIVLIWKKEKKLSPIVQEFLDVCQKK</sequence>
<dbReference type="SUPFAM" id="SSF46785">
    <property type="entry name" value="Winged helix' DNA-binding domain"/>
    <property type="match status" value="1"/>
</dbReference>
<evidence type="ECO:0000256" key="4">
    <source>
        <dbReference type="ARBA" id="ARBA00023163"/>
    </source>
</evidence>
<dbReference type="Pfam" id="PF00126">
    <property type="entry name" value="HTH_1"/>
    <property type="match status" value="1"/>
</dbReference>
<comment type="caution">
    <text evidence="7">The sequence shown here is derived from an EMBL/GenBank/DDBJ whole genome shotgun (WGS) entry which is preliminary data.</text>
</comment>